<sequence>MQPLHNPSHPIRASSPLPYPSAHVRPQEPILQSNLTSIFRIPHATQLFLSAHSTSPTQPRKYSTPVTYATPHSRRLTTRLVLVHPIDESPLPIHGSIACCDQSFAGRILLVSETFYMTDPRHPSSIA</sequence>
<feature type="region of interest" description="Disordered" evidence="1">
    <location>
        <begin position="1"/>
        <end position="23"/>
    </location>
</feature>
<evidence type="ECO:0000256" key="1">
    <source>
        <dbReference type="SAM" id="MobiDB-lite"/>
    </source>
</evidence>
<protein>
    <submittedName>
        <fullName evidence="2">Uncharacterized protein</fullName>
    </submittedName>
</protein>
<evidence type="ECO:0000313" key="3">
    <source>
        <dbReference type="Proteomes" id="UP000748025"/>
    </source>
</evidence>
<comment type="caution">
    <text evidence="2">The sequence shown here is derived from an EMBL/GenBank/DDBJ whole genome shotgun (WGS) entry which is preliminary data.</text>
</comment>
<evidence type="ECO:0000313" key="2">
    <source>
        <dbReference type="EMBL" id="KAG6007458.1"/>
    </source>
</evidence>
<keyword evidence="3" id="KW-1185">Reference proteome</keyword>
<name>A0A9P7NBR8_9HYPO</name>
<gene>
    <name evidence="2" type="ORF">E4U43_000301</name>
</gene>
<dbReference type="Proteomes" id="UP000748025">
    <property type="component" value="Unassembled WGS sequence"/>
</dbReference>
<dbReference type="AlphaFoldDB" id="A0A9P7NBR8"/>
<dbReference type="EMBL" id="SRPW01001087">
    <property type="protein sequence ID" value="KAG6007458.1"/>
    <property type="molecule type" value="Genomic_DNA"/>
</dbReference>
<accession>A0A9P7NBR8</accession>
<reference evidence="2" key="1">
    <citation type="journal article" date="2020" name="bioRxiv">
        <title>Whole genome comparisons of ergot fungi reveals the divergence and evolution of species within the genus Claviceps are the result of varying mechanisms driving genome evolution and host range expansion.</title>
        <authorList>
            <person name="Wyka S.A."/>
            <person name="Mondo S.J."/>
            <person name="Liu M."/>
            <person name="Dettman J."/>
            <person name="Nalam V."/>
            <person name="Broders K.D."/>
        </authorList>
    </citation>
    <scope>NUCLEOTIDE SEQUENCE</scope>
    <source>
        <strain evidence="2">CCC 602</strain>
    </source>
</reference>
<organism evidence="2 3">
    <name type="scientific">Claviceps pusilla</name>
    <dbReference type="NCBI Taxonomy" id="123648"/>
    <lineage>
        <taxon>Eukaryota</taxon>
        <taxon>Fungi</taxon>
        <taxon>Dikarya</taxon>
        <taxon>Ascomycota</taxon>
        <taxon>Pezizomycotina</taxon>
        <taxon>Sordariomycetes</taxon>
        <taxon>Hypocreomycetidae</taxon>
        <taxon>Hypocreales</taxon>
        <taxon>Clavicipitaceae</taxon>
        <taxon>Claviceps</taxon>
    </lineage>
</organism>
<proteinExistence type="predicted"/>